<evidence type="ECO:0000313" key="2">
    <source>
        <dbReference type="Proteomes" id="UP000016933"/>
    </source>
</evidence>
<sequence>MCLQYVVTHEDFLWATRGEPDVIGAFEKVYDTQDLLIASCVTILKFGFSKKVCAPTRIPSE</sequence>
<dbReference type="Proteomes" id="UP000016933">
    <property type="component" value="Unassembled WGS sequence"/>
</dbReference>
<gene>
    <name evidence="1" type="ORF">DOTSEDRAFT_43527</name>
</gene>
<keyword evidence="2" id="KW-1185">Reference proteome</keyword>
<dbReference type="HOGENOM" id="CLU_2922609_0_0_1"/>
<name>N1PP07_DOTSN</name>
<proteinExistence type="predicted"/>
<reference evidence="2" key="1">
    <citation type="journal article" date="2012" name="PLoS Genet.">
        <title>The genomes of the fungal plant pathogens Cladosporium fulvum and Dothistroma septosporum reveal adaptation to different hosts and lifestyles but also signatures of common ancestry.</title>
        <authorList>
            <person name="de Wit P.J.G.M."/>
            <person name="van der Burgt A."/>
            <person name="Oekmen B."/>
            <person name="Stergiopoulos I."/>
            <person name="Abd-Elsalam K.A."/>
            <person name="Aerts A.L."/>
            <person name="Bahkali A.H."/>
            <person name="Beenen H.G."/>
            <person name="Chettri P."/>
            <person name="Cox M.P."/>
            <person name="Datema E."/>
            <person name="de Vries R.P."/>
            <person name="Dhillon B."/>
            <person name="Ganley A.R."/>
            <person name="Griffiths S.A."/>
            <person name="Guo Y."/>
            <person name="Hamelin R.C."/>
            <person name="Henrissat B."/>
            <person name="Kabir M.S."/>
            <person name="Jashni M.K."/>
            <person name="Kema G."/>
            <person name="Klaubauf S."/>
            <person name="Lapidus A."/>
            <person name="Levasseur A."/>
            <person name="Lindquist E."/>
            <person name="Mehrabi R."/>
            <person name="Ohm R.A."/>
            <person name="Owen T.J."/>
            <person name="Salamov A."/>
            <person name="Schwelm A."/>
            <person name="Schijlen E."/>
            <person name="Sun H."/>
            <person name="van den Burg H.A."/>
            <person name="van Ham R.C.H.J."/>
            <person name="Zhang S."/>
            <person name="Goodwin S.B."/>
            <person name="Grigoriev I.V."/>
            <person name="Collemare J."/>
            <person name="Bradshaw R.E."/>
        </authorList>
    </citation>
    <scope>NUCLEOTIDE SEQUENCE [LARGE SCALE GENOMIC DNA]</scope>
    <source>
        <strain evidence="2">NZE10 / CBS 128990</strain>
    </source>
</reference>
<accession>N1PP07</accession>
<reference evidence="1 2" key="2">
    <citation type="journal article" date="2012" name="PLoS Pathog.">
        <title>Diverse lifestyles and strategies of plant pathogenesis encoded in the genomes of eighteen Dothideomycetes fungi.</title>
        <authorList>
            <person name="Ohm R.A."/>
            <person name="Feau N."/>
            <person name="Henrissat B."/>
            <person name="Schoch C.L."/>
            <person name="Horwitz B.A."/>
            <person name="Barry K.W."/>
            <person name="Condon B.J."/>
            <person name="Copeland A.C."/>
            <person name="Dhillon B."/>
            <person name="Glaser F."/>
            <person name="Hesse C.N."/>
            <person name="Kosti I."/>
            <person name="LaButti K."/>
            <person name="Lindquist E.A."/>
            <person name="Lucas S."/>
            <person name="Salamov A.A."/>
            <person name="Bradshaw R.E."/>
            <person name="Ciuffetti L."/>
            <person name="Hamelin R.C."/>
            <person name="Kema G.H.J."/>
            <person name="Lawrence C."/>
            <person name="Scott J.A."/>
            <person name="Spatafora J.W."/>
            <person name="Turgeon B.G."/>
            <person name="de Wit P.J.G.M."/>
            <person name="Zhong S."/>
            <person name="Goodwin S.B."/>
            <person name="Grigoriev I.V."/>
        </authorList>
    </citation>
    <scope>NUCLEOTIDE SEQUENCE [LARGE SCALE GENOMIC DNA]</scope>
    <source>
        <strain evidence="2">NZE10 / CBS 128990</strain>
    </source>
</reference>
<organism evidence="1 2">
    <name type="scientific">Dothistroma septosporum (strain NZE10 / CBS 128990)</name>
    <name type="common">Red band needle blight fungus</name>
    <name type="synonym">Mycosphaerella pini</name>
    <dbReference type="NCBI Taxonomy" id="675120"/>
    <lineage>
        <taxon>Eukaryota</taxon>
        <taxon>Fungi</taxon>
        <taxon>Dikarya</taxon>
        <taxon>Ascomycota</taxon>
        <taxon>Pezizomycotina</taxon>
        <taxon>Dothideomycetes</taxon>
        <taxon>Dothideomycetidae</taxon>
        <taxon>Mycosphaerellales</taxon>
        <taxon>Mycosphaerellaceae</taxon>
        <taxon>Dothistroma</taxon>
    </lineage>
</organism>
<dbReference type="EMBL" id="KB446538">
    <property type="protein sequence ID" value="EME45132.1"/>
    <property type="molecule type" value="Genomic_DNA"/>
</dbReference>
<evidence type="ECO:0000313" key="1">
    <source>
        <dbReference type="EMBL" id="EME45132.1"/>
    </source>
</evidence>
<dbReference type="AlphaFoldDB" id="N1PP07"/>
<protein>
    <submittedName>
        <fullName evidence="1">Uncharacterized protein</fullName>
    </submittedName>
</protein>
<dbReference type="OrthoDB" id="445007at2759"/>